<dbReference type="InParanoid" id="A9AVL0"/>
<organism evidence="6 7">
    <name type="scientific">Herpetosiphon aurantiacus (strain ATCC 23779 / DSM 785 / 114-95)</name>
    <dbReference type="NCBI Taxonomy" id="316274"/>
    <lineage>
        <taxon>Bacteria</taxon>
        <taxon>Bacillati</taxon>
        <taxon>Chloroflexota</taxon>
        <taxon>Chloroflexia</taxon>
        <taxon>Herpetosiphonales</taxon>
        <taxon>Herpetosiphonaceae</taxon>
        <taxon>Herpetosiphon</taxon>
    </lineage>
</organism>
<dbReference type="STRING" id="316274.Haur_2060"/>
<dbReference type="eggNOG" id="COG1814">
    <property type="taxonomic scope" value="Bacteria"/>
</dbReference>
<reference evidence="6 7" key="1">
    <citation type="journal article" date="2011" name="Stand. Genomic Sci.">
        <title>Complete genome sequence of the filamentous gliding predatory bacterium Herpetosiphon aurantiacus type strain (114-95(T)).</title>
        <authorList>
            <person name="Kiss H."/>
            <person name="Nett M."/>
            <person name="Domin N."/>
            <person name="Martin K."/>
            <person name="Maresca J.A."/>
            <person name="Copeland A."/>
            <person name="Lapidus A."/>
            <person name="Lucas S."/>
            <person name="Berry K.W."/>
            <person name="Glavina Del Rio T."/>
            <person name="Dalin E."/>
            <person name="Tice H."/>
            <person name="Pitluck S."/>
            <person name="Richardson P."/>
            <person name="Bruce D."/>
            <person name="Goodwin L."/>
            <person name="Han C."/>
            <person name="Detter J.C."/>
            <person name="Schmutz J."/>
            <person name="Brettin T."/>
            <person name="Land M."/>
            <person name="Hauser L."/>
            <person name="Kyrpides N.C."/>
            <person name="Ivanova N."/>
            <person name="Goker M."/>
            <person name="Woyke T."/>
            <person name="Klenk H.P."/>
            <person name="Bryant D.A."/>
        </authorList>
    </citation>
    <scope>NUCLEOTIDE SEQUENCE [LARGE SCALE GENOMIC DNA]</scope>
    <source>
        <strain evidence="7">ATCC 23779 / DSM 785 / 114-95</strain>
    </source>
</reference>
<name>A9AVL0_HERA2</name>
<keyword evidence="7" id="KW-1185">Reference proteome</keyword>
<dbReference type="Pfam" id="PF01988">
    <property type="entry name" value="VIT1"/>
    <property type="match status" value="1"/>
</dbReference>
<evidence type="ECO:0000256" key="3">
    <source>
        <dbReference type="ARBA" id="ARBA00022989"/>
    </source>
</evidence>
<accession>A9AVL0</accession>
<dbReference type="AlphaFoldDB" id="A9AVL0"/>
<dbReference type="GO" id="GO:0030026">
    <property type="term" value="P:intracellular manganese ion homeostasis"/>
    <property type="evidence" value="ECO:0007669"/>
    <property type="project" value="InterPro"/>
</dbReference>
<evidence type="ECO:0008006" key="8">
    <source>
        <dbReference type="Google" id="ProtNLM"/>
    </source>
</evidence>
<evidence type="ECO:0000256" key="5">
    <source>
        <dbReference type="SAM" id="Phobius"/>
    </source>
</evidence>
<comment type="subcellular location">
    <subcellularLocation>
        <location evidence="1">Endomembrane system</location>
        <topology evidence="1">Multi-pass membrane protein</topology>
    </subcellularLocation>
</comment>
<dbReference type="GO" id="GO:0012505">
    <property type="term" value="C:endomembrane system"/>
    <property type="evidence" value="ECO:0007669"/>
    <property type="project" value="UniProtKB-SubCell"/>
</dbReference>
<protein>
    <recommendedName>
        <fullName evidence="8">VIT family protein</fullName>
    </recommendedName>
</protein>
<gene>
    <name evidence="6" type="ordered locus">Haur_2060</name>
</gene>
<evidence type="ECO:0000256" key="4">
    <source>
        <dbReference type="ARBA" id="ARBA00023136"/>
    </source>
</evidence>
<proteinExistence type="predicted"/>
<keyword evidence="4 5" id="KW-0472">Membrane</keyword>
<keyword evidence="2 5" id="KW-0812">Transmembrane</keyword>
<dbReference type="HOGENOM" id="CLU_212571_0_0_0"/>
<evidence type="ECO:0000313" key="7">
    <source>
        <dbReference type="Proteomes" id="UP000000787"/>
    </source>
</evidence>
<dbReference type="Proteomes" id="UP000000787">
    <property type="component" value="Chromosome"/>
</dbReference>
<dbReference type="InterPro" id="IPR008217">
    <property type="entry name" value="Ccc1_fam"/>
</dbReference>
<dbReference type="EMBL" id="CP000875">
    <property type="protein sequence ID" value="ABX04701.1"/>
    <property type="molecule type" value="Genomic_DNA"/>
</dbReference>
<evidence type="ECO:0000313" key="6">
    <source>
        <dbReference type="EMBL" id="ABX04701.1"/>
    </source>
</evidence>
<evidence type="ECO:0000256" key="2">
    <source>
        <dbReference type="ARBA" id="ARBA00022692"/>
    </source>
</evidence>
<evidence type="ECO:0000256" key="1">
    <source>
        <dbReference type="ARBA" id="ARBA00004127"/>
    </source>
</evidence>
<sequence>MSMVKQHREPHRTQSIGWLRAAVLGANDGIVSTASLLVGIAASNASQ</sequence>
<keyword evidence="3 5" id="KW-1133">Transmembrane helix</keyword>
<dbReference type="BioCyc" id="HAUR316274:GHYA-2088-MONOMER"/>
<feature type="transmembrane region" description="Helical" evidence="5">
    <location>
        <begin position="21"/>
        <end position="42"/>
    </location>
</feature>
<dbReference type="KEGG" id="hau:Haur_2060"/>
<dbReference type="GO" id="GO:0005384">
    <property type="term" value="F:manganese ion transmembrane transporter activity"/>
    <property type="evidence" value="ECO:0007669"/>
    <property type="project" value="InterPro"/>
</dbReference>